<organism evidence="2 3">
    <name type="scientific">Arctia plantaginis</name>
    <name type="common">Wood tiger moth</name>
    <name type="synonym">Phalaena plantaginis</name>
    <dbReference type="NCBI Taxonomy" id="874455"/>
    <lineage>
        <taxon>Eukaryota</taxon>
        <taxon>Metazoa</taxon>
        <taxon>Ecdysozoa</taxon>
        <taxon>Arthropoda</taxon>
        <taxon>Hexapoda</taxon>
        <taxon>Insecta</taxon>
        <taxon>Pterygota</taxon>
        <taxon>Neoptera</taxon>
        <taxon>Endopterygota</taxon>
        <taxon>Lepidoptera</taxon>
        <taxon>Glossata</taxon>
        <taxon>Ditrysia</taxon>
        <taxon>Noctuoidea</taxon>
        <taxon>Erebidae</taxon>
        <taxon>Arctiinae</taxon>
        <taxon>Arctia</taxon>
    </lineage>
</organism>
<feature type="region of interest" description="Disordered" evidence="1">
    <location>
        <begin position="42"/>
        <end position="63"/>
    </location>
</feature>
<dbReference type="AlphaFoldDB" id="A0A8S0ZY78"/>
<reference evidence="2 3" key="1">
    <citation type="submission" date="2020-04" db="EMBL/GenBank/DDBJ databases">
        <authorList>
            <person name="Wallbank WR R."/>
            <person name="Pardo Diaz C."/>
            <person name="Kozak K."/>
            <person name="Martin S."/>
            <person name="Jiggins C."/>
            <person name="Moest M."/>
            <person name="Warren A I."/>
            <person name="Byers J.R.P. K."/>
            <person name="Montejo-Kovacevich G."/>
            <person name="Yen C E."/>
        </authorList>
    </citation>
    <scope>NUCLEOTIDE SEQUENCE [LARGE SCALE GENOMIC DNA]</scope>
</reference>
<keyword evidence="3" id="KW-1185">Reference proteome</keyword>
<proteinExistence type="predicted"/>
<protein>
    <submittedName>
        <fullName evidence="2">Uncharacterized protein</fullName>
    </submittedName>
</protein>
<accession>A0A8S0ZY78</accession>
<dbReference type="Proteomes" id="UP000494106">
    <property type="component" value="Unassembled WGS sequence"/>
</dbReference>
<evidence type="ECO:0000313" key="2">
    <source>
        <dbReference type="EMBL" id="CAB3238743.1"/>
    </source>
</evidence>
<dbReference type="EMBL" id="CADEBC010000500">
    <property type="protein sequence ID" value="CAB3238743.1"/>
    <property type="molecule type" value="Genomic_DNA"/>
</dbReference>
<sequence>MYNIFIKELIQCCFRYVDQIIKNVGNRQPTFTNTVVKVSQQLQPPGTSLKSRSNKEPEATESSEVPVVLDATMFADYDNTEVHSDSEAIESEGTVADNYVTTLSTPSLEVQTLPSEFVDPEVSKAKCKGMMSLYMYSYVQPIAARRAPPLCRSVAQYSEIN</sequence>
<gene>
    <name evidence="2" type="ORF">APLA_LOCUS7539</name>
</gene>
<comment type="caution">
    <text evidence="2">The sequence shown here is derived from an EMBL/GenBank/DDBJ whole genome shotgun (WGS) entry which is preliminary data.</text>
</comment>
<name>A0A8S0ZY78_ARCPL</name>
<feature type="compositionally biased region" description="Polar residues" evidence="1">
    <location>
        <begin position="42"/>
        <end position="51"/>
    </location>
</feature>
<evidence type="ECO:0000256" key="1">
    <source>
        <dbReference type="SAM" id="MobiDB-lite"/>
    </source>
</evidence>
<evidence type="ECO:0000313" key="3">
    <source>
        <dbReference type="Proteomes" id="UP000494106"/>
    </source>
</evidence>